<keyword evidence="1" id="KW-1133">Transmembrane helix</keyword>
<dbReference type="Pfam" id="PF01979">
    <property type="entry name" value="Amidohydro_1"/>
    <property type="match status" value="1"/>
</dbReference>
<evidence type="ECO:0000259" key="2">
    <source>
        <dbReference type="Pfam" id="PF01979"/>
    </source>
</evidence>
<protein>
    <submittedName>
        <fullName evidence="3">Amidohydrolase</fullName>
    </submittedName>
</protein>
<dbReference type="EMBL" id="CZQD01000034">
    <property type="protein sequence ID" value="CUS56895.1"/>
    <property type="molecule type" value="Genomic_DNA"/>
</dbReference>
<dbReference type="Gene3D" id="2.30.40.10">
    <property type="entry name" value="Urease, subunit C, domain 1"/>
    <property type="match status" value="2"/>
</dbReference>
<organism evidence="3">
    <name type="scientific">hydrothermal vent metagenome</name>
    <dbReference type="NCBI Taxonomy" id="652676"/>
    <lineage>
        <taxon>unclassified sequences</taxon>
        <taxon>metagenomes</taxon>
        <taxon>ecological metagenomes</taxon>
    </lineage>
</organism>
<dbReference type="InterPro" id="IPR006680">
    <property type="entry name" value="Amidohydro-rel"/>
</dbReference>
<gene>
    <name evidence="3" type="ORF">MGWOODY_Hyp1357</name>
</gene>
<evidence type="ECO:0000313" key="3">
    <source>
        <dbReference type="EMBL" id="CUS56895.1"/>
    </source>
</evidence>
<name>A0A160TYW7_9ZZZZ</name>
<feature type="transmembrane region" description="Helical" evidence="1">
    <location>
        <begin position="9"/>
        <end position="32"/>
    </location>
</feature>
<accession>A0A160TYW7</accession>
<reference evidence="3" key="1">
    <citation type="submission" date="2015-10" db="EMBL/GenBank/DDBJ databases">
        <authorList>
            <person name="Gilbert D.G."/>
        </authorList>
    </citation>
    <scope>NUCLEOTIDE SEQUENCE</scope>
</reference>
<dbReference type="GO" id="GO:0016810">
    <property type="term" value="F:hydrolase activity, acting on carbon-nitrogen (but not peptide) bonds"/>
    <property type="evidence" value="ECO:0007669"/>
    <property type="project" value="InterPro"/>
</dbReference>
<dbReference type="PANTHER" id="PTHR43135:SF3">
    <property type="entry name" value="ALPHA-D-RIBOSE 1-METHYLPHOSPHONATE 5-TRIPHOSPHATE DIPHOSPHATASE"/>
    <property type="match status" value="1"/>
</dbReference>
<dbReference type="PANTHER" id="PTHR43135">
    <property type="entry name" value="ALPHA-D-RIBOSE 1-METHYLPHOSPHONATE 5-TRIPHOSPHATE DIPHOSPHATASE"/>
    <property type="match status" value="1"/>
</dbReference>
<proteinExistence type="predicted"/>
<feature type="domain" description="Amidohydrolase-related" evidence="2">
    <location>
        <begin position="109"/>
        <end position="483"/>
    </location>
</feature>
<keyword evidence="1" id="KW-0812">Transmembrane</keyword>
<keyword evidence="3" id="KW-0378">Hydrolase</keyword>
<dbReference type="InterPro" id="IPR011059">
    <property type="entry name" value="Metal-dep_hydrolase_composite"/>
</dbReference>
<dbReference type="SUPFAM" id="SSF51556">
    <property type="entry name" value="Metallo-dependent hydrolases"/>
    <property type="match status" value="1"/>
</dbReference>
<dbReference type="InterPro" id="IPR051781">
    <property type="entry name" value="Metallo-dep_Hydrolase"/>
</dbReference>
<dbReference type="Gene3D" id="1.20.58.520">
    <property type="entry name" value="Amidohydrolase"/>
    <property type="match status" value="2"/>
</dbReference>
<keyword evidence="1" id="KW-0472">Membrane</keyword>
<dbReference type="Gene3D" id="3.40.50.10910">
    <property type="entry name" value="Amidohydrolase"/>
    <property type="match status" value="1"/>
</dbReference>
<sequence length="515" mass="56392">MEAGEMRKWIVRIVLGVAAVMMVGAVSSYLFIDRELTRMYGGLTEVADPALSKEGMDSYAIFHVNVLAPEGDRFLPDQIVTIRDGEIRSVGNSTTIPRGIPSLVGRDMYLVPGFTDSHVHLWESENDLLLYVANGVTQVRDMNSLPVNLRWRDEIEGSRIGPDIFAVAPQFATFGPMEGAFVGWVQHKTIVRTAEQVDKAVQDYVAKGYDALKASSYLDREGYIALSAAAAKHDIPLVGHLPVATGLEDLWASHQSEVAHVEEFVKALDREFGGYGADTAEDFLTFVRERSEDVADQMIAHDISVTSTLELIDSFQRQKSDLQTELGAAKLVYENPGIAEGTVITSRGMGWLPDVNIYRWPDQWDDDRKARSRLYWQTYAEAQHILFEAFMARGVAIMTGTDANVPVRVPGFSLHEEMAALQAAGMSPAQILASATSVPGDFMGTSTGQVRPGQKANLVLLRENPLEDIGATDAIEMVIIGGSVFNRKDLDQMLDTVKAANDASRTVPIPVAEGG</sequence>
<dbReference type="AlphaFoldDB" id="A0A160TYW7"/>
<dbReference type="SUPFAM" id="SSF51338">
    <property type="entry name" value="Composite domain of metallo-dependent hydrolases"/>
    <property type="match status" value="1"/>
</dbReference>
<dbReference type="Gene3D" id="3.30.110.90">
    <property type="entry name" value="Amidohydrolase"/>
    <property type="match status" value="2"/>
</dbReference>
<evidence type="ECO:0000256" key="1">
    <source>
        <dbReference type="SAM" id="Phobius"/>
    </source>
</evidence>
<dbReference type="InterPro" id="IPR032466">
    <property type="entry name" value="Metal_Hydrolase"/>
</dbReference>